<reference evidence="1 2" key="1">
    <citation type="submission" date="2018-11" db="EMBL/GenBank/DDBJ databases">
        <authorList>
            <consortium name="Pathogen Informatics"/>
        </authorList>
    </citation>
    <scope>NUCLEOTIDE SEQUENCE [LARGE SCALE GENOMIC DNA]</scope>
</reference>
<name>A0A3P7IWQ4_STRVU</name>
<keyword evidence="2" id="KW-1185">Reference proteome</keyword>
<gene>
    <name evidence="1" type="ORF">SVUK_LOCUS5062</name>
</gene>
<organism evidence="1 2">
    <name type="scientific">Strongylus vulgaris</name>
    <name type="common">Blood worm</name>
    <dbReference type="NCBI Taxonomy" id="40348"/>
    <lineage>
        <taxon>Eukaryota</taxon>
        <taxon>Metazoa</taxon>
        <taxon>Ecdysozoa</taxon>
        <taxon>Nematoda</taxon>
        <taxon>Chromadorea</taxon>
        <taxon>Rhabditida</taxon>
        <taxon>Rhabditina</taxon>
        <taxon>Rhabditomorpha</taxon>
        <taxon>Strongyloidea</taxon>
        <taxon>Strongylidae</taxon>
        <taxon>Strongylus</taxon>
    </lineage>
</organism>
<dbReference type="AlphaFoldDB" id="A0A3P7IWQ4"/>
<sequence length="137" mass="15531">MMLNPQVPTSSANVNAAQAANQMLQQAGLTISASGQIMQSKKWRRDERRQRELEQRLALALTTSHLTSDALANPLWKELLEAAQPKFTFNEDPQYFEQVSLIMSGQDRCLSLHFFSKPVAPSLLELRHNCFLSLIQF</sequence>
<evidence type="ECO:0000313" key="2">
    <source>
        <dbReference type="Proteomes" id="UP000270094"/>
    </source>
</evidence>
<accession>A0A3P7IWQ4</accession>
<evidence type="ECO:0000313" key="1">
    <source>
        <dbReference type="EMBL" id="VDM70064.1"/>
    </source>
</evidence>
<dbReference type="EMBL" id="UYYB01014582">
    <property type="protein sequence ID" value="VDM70064.1"/>
    <property type="molecule type" value="Genomic_DNA"/>
</dbReference>
<dbReference type="Proteomes" id="UP000270094">
    <property type="component" value="Unassembled WGS sequence"/>
</dbReference>
<dbReference type="OrthoDB" id="10594855at2759"/>
<protein>
    <submittedName>
        <fullName evidence="1">Uncharacterized protein</fullName>
    </submittedName>
</protein>
<proteinExistence type="predicted"/>